<dbReference type="Proteomes" id="UP000257136">
    <property type="component" value="Unassembled WGS sequence"/>
</dbReference>
<dbReference type="AlphaFoldDB" id="A0A3E0E7N1"/>
<dbReference type="OrthoDB" id="1091202at2"/>
<dbReference type="RefSeq" id="WP_115814747.1">
    <property type="nucleotide sequence ID" value="NZ_QUNI01000014.1"/>
</dbReference>
<proteinExistence type="predicted"/>
<reference evidence="1 2" key="1">
    <citation type="submission" date="2018-08" db="EMBL/GenBank/DDBJ databases">
        <title>Genomic Encyclopedia of Archaeal and Bacterial Type Strains, Phase II (KMG-II): from individual species to whole genera.</title>
        <authorList>
            <person name="Goeker M."/>
        </authorList>
    </citation>
    <scope>NUCLEOTIDE SEQUENCE [LARGE SCALE GENOMIC DNA]</scope>
    <source>
        <strain evidence="1 2">DSM 100880</strain>
    </source>
</reference>
<dbReference type="EMBL" id="QUNI01000014">
    <property type="protein sequence ID" value="REG93006.1"/>
    <property type="molecule type" value="Genomic_DNA"/>
</dbReference>
<keyword evidence="2" id="KW-1185">Reference proteome</keyword>
<sequence length="317" mass="37883">MIDNITMTKRTLSEVEKKNIIKSSRLVCNTLNGLIYYDNRTTKNFTGGLFIKIDPSNKLKITGSLHKYYSYLENGSLTNFDSFTMKDAKETFEKLILNTGINPDKVEITFFEIGLNVKLPIDTKKVLEKVHSIGKMEKVFFIEPTYKDARCITTEKHRDYRIFFKMYDKVFEMLDKNHKRTPKGSNIIRIETVHRRCEKLYLNDFFDMEFLYRLQNSFFNEWDKLIFYNDIHAPKGTQRSKIDLIRDIIYKGKNEVLKQYKTQYENKALSKRQFYSVRDFLENWEAIRHEFNIKNSKIVPFWNIAYSTEKQIVMMIL</sequence>
<comment type="caution">
    <text evidence="1">The sequence shown here is derived from an EMBL/GenBank/DDBJ whole genome shotgun (WGS) entry which is preliminary data.</text>
</comment>
<name>A0A3E0E7N1_9FLAO</name>
<accession>A0A3E0E7N1</accession>
<evidence type="ECO:0000313" key="2">
    <source>
        <dbReference type="Proteomes" id="UP000257136"/>
    </source>
</evidence>
<protein>
    <submittedName>
        <fullName evidence="1">Uncharacterized protein</fullName>
    </submittedName>
</protein>
<gene>
    <name evidence="1" type="ORF">C8P67_114107</name>
</gene>
<organism evidence="1 2">
    <name type="scientific">Flavobacterium aquicola</name>
    <dbReference type="NCBI Taxonomy" id="1682742"/>
    <lineage>
        <taxon>Bacteria</taxon>
        <taxon>Pseudomonadati</taxon>
        <taxon>Bacteroidota</taxon>
        <taxon>Flavobacteriia</taxon>
        <taxon>Flavobacteriales</taxon>
        <taxon>Flavobacteriaceae</taxon>
        <taxon>Flavobacterium</taxon>
    </lineage>
</organism>
<evidence type="ECO:0000313" key="1">
    <source>
        <dbReference type="EMBL" id="REG93006.1"/>
    </source>
</evidence>